<feature type="non-terminal residue" evidence="1">
    <location>
        <position position="1"/>
    </location>
</feature>
<dbReference type="Proteomes" id="UP000319715">
    <property type="component" value="Unassembled WGS sequence"/>
</dbReference>
<gene>
    <name evidence="1" type="ORF">FK492_24570</name>
</gene>
<sequence length="34" mass="3706">GAVYRALLGLTALLPNALLLRMMGRGSHRIRSVE</sequence>
<dbReference type="EMBL" id="VICF01000253">
    <property type="protein sequence ID" value="TQC55301.1"/>
    <property type="molecule type" value="Genomic_DNA"/>
</dbReference>
<accession>A0ABY2ZQC3</accession>
<evidence type="ECO:0000313" key="1">
    <source>
        <dbReference type="EMBL" id="TQC55301.1"/>
    </source>
</evidence>
<evidence type="ECO:0000313" key="2">
    <source>
        <dbReference type="Proteomes" id="UP000319715"/>
    </source>
</evidence>
<comment type="caution">
    <text evidence="1">The sequence shown here is derived from an EMBL/GenBank/DDBJ whole genome shotgun (WGS) entry which is preliminary data.</text>
</comment>
<reference evidence="1 2" key="1">
    <citation type="submission" date="2019-06" db="EMBL/GenBank/DDBJ databases">
        <title>Pantoea dispersa Assembly.</title>
        <authorList>
            <person name="Wang J."/>
        </authorList>
    </citation>
    <scope>NUCLEOTIDE SEQUENCE [LARGE SCALE GENOMIC DNA]</scope>
    <source>
        <strain evidence="2">bio</strain>
    </source>
</reference>
<name>A0ABY2ZQC3_9GAMM</name>
<organism evidence="1 2">
    <name type="scientific">Pantoea dispersa</name>
    <dbReference type="NCBI Taxonomy" id="59814"/>
    <lineage>
        <taxon>Bacteria</taxon>
        <taxon>Pseudomonadati</taxon>
        <taxon>Pseudomonadota</taxon>
        <taxon>Gammaproteobacteria</taxon>
        <taxon>Enterobacterales</taxon>
        <taxon>Erwiniaceae</taxon>
        <taxon>Pantoea</taxon>
    </lineage>
</organism>
<proteinExistence type="predicted"/>
<keyword evidence="2" id="KW-1185">Reference proteome</keyword>
<protein>
    <submittedName>
        <fullName evidence="1">Dehydrogenase</fullName>
    </submittedName>
</protein>